<dbReference type="Gene3D" id="1.10.10.10">
    <property type="entry name" value="Winged helix-like DNA-binding domain superfamily/Winged helix DNA-binding domain"/>
    <property type="match status" value="1"/>
</dbReference>
<keyword evidence="1" id="KW-0677">Repeat</keyword>
<evidence type="ECO:0000259" key="4">
    <source>
        <dbReference type="Pfam" id="PF03501"/>
    </source>
</evidence>
<dbReference type="Pfam" id="PF01535">
    <property type="entry name" value="PPR"/>
    <property type="match status" value="5"/>
</dbReference>
<feature type="domain" description="Plectin/eS10 N-terminal" evidence="4">
    <location>
        <begin position="26"/>
        <end position="96"/>
    </location>
</feature>
<dbReference type="FunFam" id="1.25.40.10:FF:000381">
    <property type="entry name" value="Pentatricopeptide repeat-containing protein"/>
    <property type="match status" value="2"/>
</dbReference>
<accession>A0AAQ3QAE0</accession>
<name>A0AAQ3QAE0_9LILI</name>
<dbReference type="Pfam" id="PF03501">
    <property type="entry name" value="S10_plectin"/>
    <property type="match status" value="1"/>
</dbReference>
<evidence type="ECO:0000313" key="6">
    <source>
        <dbReference type="Proteomes" id="UP001327560"/>
    </source>
</evidence>
<feature type="repeat" description="PPR" evidence="2">
    <location>
        <begin position="703"/>
        <end position="733"/>
    </location>
</feature>
<evidence type="ECO:0000256" key="2">
    <source>
        <dbReference type="PROSITE-ProRule" id="PRU00708"/>
    </source>
</evidence>
<dbReference type="PANTHER" id="PTHR47926">
    <property type="entry name" value="PENTATRICOPEPTIDE REPEAT-CONTAINING PROTEIN"/>
    <property type="match status" value="1"/>
</dbReference>
<evidence type="ECO:0000313" key="5">
    <source>
        <dbReference type="EMBL" id="WOL01440.1"/>
    </source>
</evidence>
<keyword evidence="6" id="KW-1185">Reference proteome</keyword>
<dbReference type="InterPro" id="IPR011990">
    <property type="entry name" value="TPR-like_helical_dom_sf"/>
</dbReference>
<dbReference type="FunFam" id="1.25.40.10:FF:000031">
    <property type="entry name" value="Pentatricopeptide repeat-containing protein mitochondrial"/>
    <property type="match status" value="1"/>
</dbReference>
<dbReference type="GO" id="GO:0099402">
    <property type="term" value="P:plant organ development"/>
    <property type="evidence" value="ECO:0007669"/>
    <property type="project" value="UniProtKB-ARBA"/>
</dbReference>
<sequence length="914" mass="101837">MVIADGQCGSERSREASSGKRASFTEDYNLLTKHPNVDVPNLQSIKQMQSIKSSEYVRQAFACQRYYNCLANDGIEFPRTYLNLPSEVVRATLKKSARLSVPSFVSGRPGDGSRWPPTLEGDRPRFVDGDEYRAGLGPGGPPVDACDNGGAPPAFQPFFRSIRSPTTTDYSLIISRIKSAIAQNSLILGRSFHAHMVKIGSLEESTLCNHLLNFYVKAHSLSDAHLLFDEIPERNLVSYSILISANSKLGNPACALRLLLQLQATEIELNQFVFSTSIAACSKLKNLGFGNQIHAQVIVYGLTTDTFVNSALIDMYAKLGDLASAVSLFALCPAEDLVMFNTMLSGYVSFCAYEEAMRFFHRARQHFNLKPTEFSFGSLIKACSELERKVGEQIHGLILKMGFDSNRFVGTSLVDMYGRFGDTESMEMVFQSIMYCDVALYNSTIGGFLRNELDKVALDYFKEMMLEGFISNECTLSMILKACGGLKSLDLGRVIHGVVEKSKFRQDVVVNTALIDMYMKCGSVKESCRVFGYMHERNTVSYNSLIHGQGLNGNYKEALAIFIDMNYKGVDVDLATFVALLSSCHGHEWIIYVHAIKHGFASDLMVKNTLLDSLFKYGDVGQALEFFNKMRKTNVISWTTIISGFTLSGHYSDAIMLFKKMVYTDIAPNNFTFSSVLKACGHLSCPEEGRCFHACCLKHGVIDDYTNSALLDMYARCGILEESRRLFDELRDKDIVLWNTMITGYAQHGYGHEALKLYCLMENNNIQPNHVTFVSLLSACSHCGLVEDGVRLFDMMISKHGIMPSMEHYACMVDLYGRSGMLDRAKHVITNMPFQADVSVWAAFISACKLHGNVELAVLATEQITRIKGEDVPTVVLMSNMYSEVGRHHDAENMRKMARASMGKEPGLSWVHVG</sequence>
<dbReference type="GO" id="GO:0009451">
    <property type="term" value="P:RNA modification"/>
    <property type="evidence" value="ECO:0007669"/>
    <property type="project" value="InterPro"/>
</dbReference>
<feature type="repeat" description="PPR" evidence="2">
    <location>
        <begin position="734"/>
        <end position="768"/>
    </location>
</feature>
<dbReference type="InterPro" id="IPR002885">
    <property type="entry name" value="PPR_rpt"/>
</dbReference>
<dbReference type="InterPro" id="IPR046848">
    <property type="entry name" value="E_motif"/>
</dbReference>
<feature type="repeat" description="PPR" evidence="2">
    <location>
        <begin position="336"/>
        <end position="371"/>
    </location>
</feature>
<proteinExistence type="predicted"/>
<dbReference type="PROSITE" id="PS51375">
    <property type="entry name" value="PPR"/>
    <property type="match status" value="6"/>
</dbReference>
<dbReference type="Gene3D" id="1.25.40.10">
    <property type="entry name" value="Tetratricopeptide repeat domain"/>
    <property type="match status" value="6"/>
</dbReference>
<feature type="repeat" description="PPR" evidence="2">
    <location>
        <begin position="769"/>
        <end position="804"/>
    </location>
</feature>
<dbReference type="Proteomes" id="UP001327560">
    <property type="component" value="Chromosome 3"/>
</dbReference>
<feature type="region of interest" description="Disordered" evidence="3">
    <location>
        <begin position="1"/>
        <end position="21"/>
    </location>
</feature>
<feature type="repeat" description="PPR" evidence="2">
    <location>
        <begin position="634"/>
        <end position="668"/>
    </location>
</feature>
<dbReference type="EMBL" id="CP136892">
    <property type="protein sequence ID" value="WOL01440.1"/>
    <property type="molecule type" value="Genomic_DNA"/>
</dbReference>
<dbReference type="InterPro" id="IPR005326">
    <property type="entry name" value="Plectin_eS10_N"/>
</dbReference>
<dbReference type="FunFam" id="1.25.40.10:FF:000158">
    <property type="entry name" value="pentatricopeptide repeat-containing protein At2g33680"/>
    <property type="match status" value="1"/>
</dbReference>
<dbReference type="NCBIfam" id="TIGR00756">
    <property type="entry name" value="PPR"/>
    <property type="match status" value="4"/>
</dbReference>
<protein>
    <recommendedName>
        <fullName evidence="4">Plectin/eS10 N-terminal domain-containing protein</fullName>
    </recommendedName>
</protein>
<dbReference type="FunFam" id="1.25.40.10:FF:000343">
    <property type="entry name" value="Pentatricopeptide repeat-containing protein At3g58590"/>
    <property type="match status" value="1"/>
</dbReference>
<evidence type="ECO:0000256" key="1">
    <source>
        <dbReference type="ARBA" id="ARBA00022737"/>
    </source>
</evidence>
<dbReference type="InterPro" id="IPR046960">
    <property type="entry name" value="PPR_At4g14850-like_plant"/>
</dbReference>
<dbReference type="PANTHER" id="PTHR47926:SF342">
    <property type="entry name" value="TETRATRICOPEPTIDE-LIKE HELICAL DOMAIN-CONTAINING PROTEIN-RELATED"/>
    <property type="match status" value="1"/>
</dbReference>
<gene>
    <name evidence="5" type="ORF">Cni_G10156</name>
</gene>
<dbReference type="AlphaFoldDB" id="A0AAQ3QAE0"/>
<reference evidence="5 6" key="1">
    <citation type="submission" date="2023-10" db="EMBL/GenBank/DDBJ databases">
        <title>Chromosome-scale genome assembly provides insights into flower coloration mechanisms of Canna indica.</title>
        <authorList>
            <person name="Li C."/>
        </authorList>
    </citation>
    <scope>NUCLEOTIDE SEQUENCE [LARGE SCALE GENOMIC DNA]</scope>
    <source>
        <tissue evidence="5">Flower</tissue>
    </source>
</reference>
<feature type="repeat" description="PPR" evidence="2">
    <location>
        <begin position="538"/>
        <end position="572"/>
    </location>
</feature>
<dbReference type="GO" id="GO:0003723">
    <property type="term" value="F:RNA binding"/>
    <property type="evidence" value="ECO:0007669"/>
    <property type="project" value="InterPro"/>
</dbReference>
<dbReference type="Pfam" id="PF13041">
    <property type="entry name" value="PPR_2"/>
    <property type="match status" value="3"/>
</dbReference>
<dbReference type="InterPro" id="IPR036388">
    <property type="entry name" value="WH-like_DNA-bd_sf"/>
</dbReference>
<organism evidence="5 6">
    <name type="scientific">Canna indica</name>
    <name type="common">Indian-shot</name>
    <dbReference type="NCBI Taxonomy" id="4628"/>
    <lineage>
        <taxon>Eukaryota</taxon>
        <taxon>Viridiplantae</taxon>
        <taxon>Streptophyta</taxon>
        <taxon>Embryophyta</taxon>
        <taxon>Tracheophyta</taxon>
        <taxon>Spermatophyta</taxon>
        <taxon>Magnoliopsida</taxon>
        <taxon>Liliopsida</taxon>
        <taxon>Zingiberales</taxon>
        <taxon>Cannaceae</taxon>
        <taxon>Canna</taxon>
    </lineage>
</organism>
<dbReference type="Pfam" id="PF20431">
    <property type="entry name" value="E_motif"/>
    <property type="match status" value="1"/>
</dbReference>
<evidence type="ECO:0000256" key="3">
    <source>
        <dbReference type="SAM" id="MobiDB-lite"/>
    </source>
</evidence>